<dbReference type="Gene3D" id="2.60.200.20">
    <property type="match status" value="1"/>
</dbReference>
<feature type="transmembrane region" description="Helical" evidence="1">
    <location>
        <begin position="121"/>
        <end position="141"/>
    </location>
</feature>
<feature type="transmembrane region" description="Helical" evidence="1">
    <location>
        <begin position="59"/>
        <end position="80"/>
    </location>
</feature>
<evidence type="ECO:0000313" key="3">
    <source>
        <dbReference type="EMBL" id="QEE28364.1"/>
    </source>
</evidence>
<name>A0A5B9E9P2_9BACT</name>
<feature type="transmembrane region" description="Helical" evidence="1">
    <location>
        <begin position="147"/>
        <end position="168"/>
    </location>
</feature>
<dbReference type="InterPro" id="IPR008984">
    <property type="entry name" value="SMAD_FHA_dom_sf"/>
</dbReference>
<gene>
    <name evidence="3" type="ORF">FTW19_10345</name>
</gene>
<dbReference type="EMBL" id="CP042806">
    <property type="protein sequence ID" value="QEE28364.1"/>
    <property type="molecule type" value="Genomic_DNA"/>
</dbReference>
<dbReference type="KEGG" id="talb:FTW19_10345"/>
<keyword evidence="1" id="KW-0812">Transmembrane</keyword>
<keyword evidence="4" id="KW-1185">Reference proteome</keyword>
<dbReference type="OrthoDB" id="113328at2"/>
<dbReference type="SUPFAM" id="SSF49879">
    <property type="entry name" value="SMAD/FHA domain"/>
    <property type="match status" value="1"/>
</dbReference>
<evidence type="ECO:0000256" key="1">
    <source>
        <dbReference type="SAM" id="Phobius"/>
    </source>
</evidence>
<dbReference type="Proteomes" id="UP000321820">
    <property type="component" value="Chromosome"/>
</dbReference>
<feature type="domain" description="FHA" evidence="2">
    <location>
        <begin position="218"/>
        <end position="284"/>
    </location>
</feature>
<dbReference type="Pfam" id="PF00498">
    <property type="entry name" value="FHA"/>
    <property type="match status" value="1"/>
</dbReference>
<dbReference type="InterPro" id="IPR000253">
    <property type="entry name" value="FHA_dom"/>
</dbReference>
<feature type="transmembrane region" description="Helical" evidence="1">
    <location>
        <begin position="86"/>
        <end position="109"/>
    </location>
</feature>
<proteinExistence type="predicted"/>
<keyword evidence="1" id="KW-0472">Membrane</keyword>
<reference evidence="3 4" key="1">
    <citation type="submission" date="2019-08" db="EMBL/GenBank/DDBJ databases">
        <title>Complete genome sequence of Terriglobus albidus strain ORNL.</title>
        <authorList>
            <person name="Podar M."/>
        </authorList>
    </citation>
    <scope>NUCLEOTIDE SEQUENCE [LARGE SCALE GENOMIC DNA]</scope>
    <source>
        <strain evidence="3 4">ORNL</strain>
    </source>
</reference>
<accession>A0A5B9E9P2</accession>
<evidence type="ECO:0000259" key="2">
    <source>
        <dbReference type="Pfam" id="PF00498"/>
    </source>
</evidence>
<dbReference type="AlphaFoldDB" id="A0A5B9E9P2"/>
<sequence>MSAMLTLLICIPLSNSRAGWLADATTFFVFALCAAIFLFLYFDRILLGKIRGISIGWGVLFGGCAGLIAAVLSVALRLGIANNSPSLYRVAVWTLCTSVVGLGIGLRWFKTNRARSVHAYVGGLAGGLFGGTFFVLFAPHVSAGMSLAGLCFAGAGTGFGAGIAPILIRNGLVRFISSGDARAQNKLGNNKTAWDLEIDESYVLGSAATTQGGTKFQQGADIMIPDSSIAPRHAVLFSKDGRYYIARHPEASGAEGIAKYVLRIKGKTVVASQELHPGDDVMIGRTALRFESRKQGE</sequence>
<protein>
    <recommendedName>
        <fullName evidence="2">FHA domain-containing protein</fullName>
    </recommendedName>
</protein>
<evidence type="ECO:0000313" key="4">
    <source>
        <dbReference type="Proteomes" id="UP000321820"/>
    </source>
</evidence>
<dbReference type="CDD" id="cd00060">
    <property type="entry name" value="FHA"/>
    <property type="match status" value="1"/>
</dbReference>
<organism evidence="3 4">
    <name type="scientific">Terriglobus albidus</name>
    <dbReference type="NCBI Taxonomy" id="1592106"/>
    <lineage>
        <taxon>Bacteria</taxon>
        <taxon>Pseudomonadati</taxon>
        <taxon>Acidobacteriota</taxon>
        <taxon>Terriglobia</taxon>
        <taxon>Terriglobales</taxon>
        <taxon>Acidobacteriaceae</taxon>
        <taxon>Terriglobus</taxon>
    </lineage>
</organism>
<keyword evidence="1" id="KW-1133">Transmembrane helix</keyword>
<feature type="transmembrane region" description="Helical" evidence="1">
    <location>
        <begin position="28"/>
        <end position="47"/>
    </location>
</feature>